<dbReference type="AlphaFoldDB" id="A0A4Y2B6V9"/>
<reference evidence="1 2" key="1">
    <citation type="journal article" date="2019" name="Sci. Rep.">
        <title>Orb-weaving spider Araneus ventricosus genome elucidates the spidroin gene catalogue.</title>
        <authorList>
            <person name="Kono N."/>
            <person name="Nakamura H."/>
            <person name="Ohtoshi R."/>
            <person name="Moran D.A.P."/>
            <person name="Shinohara A."/>
            <person name="Yoshida Y."/>
            <person name="Fujiwara M."/>
            <person name="Mori M."/>
            <person name="Tomita M."/>
            <person name="Arakawa K."/>
        </authorList>
    </citation>
    <scope>NUCLEOTIDE SEQUENCE [LARGE SCALE GENOMIC DNA]</scope>
</reference>
<keyword evidence="2" id="KW-1185">Reference proteome</keyword>
<gene>
    <name evidence="1" type="ORF">AVEN_81372_1</name>
</gene>
<name>A0A4Y2B6V9_ARAVE</name>
<dbReference type="EMBL" id="BGPR01000055">
    <property type="protein sequence ID" value="GBL87773.1"/>
    <property type="molecule type" value="Genomic_DNA"/>
</dbReference>
<proteinExistence type="predicted"/>
<dbReference type="Proteomes" id="UP000499080">
    <property type="component" value="Unassembled WGS sequence"/>
</dbReference>
<organism evidence="1 2">
    <name type="scientific">Araneus ventricosus</name>
    <name type="common">Orbweaver spider</name>
    <name type="synonym">Epeira ventricosa</name>
    <dbReference type="NCBI Taxonomy" id="182803"/>
    <lineage>
        <taxon>Eukaryota</taxon>
        <taxon>Metazoa</taxon>
        <taxon>Ecdysozoa</taxon>
        <taxon>Arthropoda</taxon>
        <taxon>Chelicerata</taxon>
        <taxon>Arachnida</taxon>
        <taxon>Araneae</taxon>
        <taxon>Araneomorphae</taxon>
        <taxon>Entelegynae</taxon>
        <taxon>Araneoidea</taxon>
        <taxon>Araneidae</taxon>
        <taxon>Araneus</taxon>
    </lineage>
</organism>
<sequence length="170" mass="19952">MLYNFVVHFLALSHTVLEIIELIPPFSTRWRCKWFHPLAHIHFTISRHDSYEDRCSHSVVKRVVRDFSGHPVYGWLNEFNIYGWFNDFDINGWFNEFNTYSLFNELRLTFGIVKRRCLESAVFMQDGALPPIGLSVQQVLLQQSIDGRITRLGFPCRWPQCSTASTACDF</sequence>
<protein>
    <submittedName>
        <fullName evidence="1">Uncharacterized protein</fullName>
    </submittedName>
</protein>
<comment type="caution">
    <text evidence="1">The sequence shown here is derived from an EMBL/GenBank/DDBJ whole genome shotgun (WGS) entry which is preliminary data.</text>
</comment>
<accession>A0A4Y2B6V9</accession>
<evidence type="ECO:0000313" key="2">
    <source>
        <dbReference type="Proteomes" id="UP000499080"/>
    </source>
</evidence>
<evidence type="ECO:0000313" key="1">
    <source>
        <dbReference type="EMBL" id="GBL87773.1"/>
    </source>
</evidence>